<dbReference type="RefSeq" id="WP_053532386.1">
    <property type="nucleotide sequence ID" value="NZ_JARMSJ010000026.1"/>
</dbReference>
<dbReference type="GeneID" id="89611169"/>
<dbReference type="GO" id="GO:0009986">
    <property type="term" value="C:cell surface"/>
    <property type="evidence" value="ECO:0007669"/>
    <property type="project" value="UniProtKB-SubCell"/>
</dbReference>
<keyword evidence="3" id="KW-0812">Transmembrane</keyword>
<evidence type="ECO:0000256" key="1">
    <source>
        <dbReference type="ARBA" id="ARBA00004241"/>
    </source>
</evidence>
<dbReference type="InterPro" id="IPR012902">
    <property type="entry name" value="N_methyl_site"/>
</dbReference>
<keyword evidence="2" id="KW-0178">Competence</keyword>
<feature type="transmembrane region" description="Helical" evidence="3">
    <location>
        <begin position="20"/>
        <end position="38"/>
    </location>
</feature>
<reference evidence="4 5" key="1">
    <citation type="submission" date="2016-01" db="EMBL/GenBank/DDBJ databases">
        <title>Draft Genome Sequences of Seven Thermophilic Sporeformers Isolated from Foods.</title>
        <authorList>
            <person name="Berendsen E.M."/>
            <person name="Wells-Bennik M.H."/>
            <person name="Krawcyk A.O."/>
            <person name="De Jong A."/>
            <person name="Holsappel S."/>
            <person name="Eijlander R.T."/>
            <person name="Kuipers O.P."/>
        </authorList>
    </citation>
    <scope>NUCLEOTIDE SEQUENCE [LARGE SCALE GENOMIC DNA]</scope>
    <source>
        <strain evidence="4 5">B4109</strain>
    </source>
</reference>
<name>A0A150MJ66_GEOSE</name>
<dbReference type="NCBIfam" id="TIGR02532">
    <property type="entry name" value="IV_pilin_GFxxxE"/>
    <property type="match status" value="1"/>
</dbReference>
<keyword evidence="3" id="KW-1133">Transmembrane helix</keyword>
<evidence type="ECO:0000313" key="5">
    <source>
        <dbReference type="Proteomes" id="UP000075424"/>
    </source>
</evidence>
<comment type="caution">
    <text evidence="4">The sequence shown here is derived from an EMBL/GenBank/DDBJ whole genome shotgun (WGS) entry which is preliminary data.</text>
</comment>
<dbReference type="GO" id="GO:0030420">
    <property type="term" value="P:establishment of competence for transformation"/>
    <property type="evidence" value="ECO:0007669"/>
    <property type="project" value="UniProtKB-KW"/>
</dbReference>
<protein>
    <recommendedName>
        <fullName evidence="6">Prepilin-type N-terminal cleavage/methylation domain-containing protein</fullName>
    </recommendedName>
</protein>
<evidence type="ECO:0008006" key="6">
    <source>
        <dbReference type="Google" id="ProtNLM"/>
    </source>
</evidence>
<organism evidence="4 5">
    <name type="scientific">Geobacillus stearothermophilus</name>
    <name type="common">Bacillus stearothermophilus</name>
    <dbReference type="NCBI Taxonomy" id="1422"/>
    <lineage>
        <taxon>Bacteria</taxon>
        <taxon>Bacillati</taxon>
        <taxon>Bacillota</taxon>
        <taxon>Bacilli</taxon>
        <taxon>Bacillales</taxon>
        <taxon>Anoxybacillaceae</taxon>
        <taxon>Geobacillus</taxon>
    </lineage>
</organism>
<gene>
    <name evidence="4" type="ORF">B4109_2215</name>
</gene>
<dbReference type="PROSITE" id="PS00409">
    <property type="entry name" value="PROKAR_NTER_METHYL"/>
    <property type="match status" value="1"/>
</dbReference>
<evidence type="ECO:0000313" key="4">
    <source>
        <dbReference type="EMBL" id="KYD24526.1"/>
    </source>
</evidence>
<dbReference type="AlphaFoldDB" id="A0A150MJ66"/>
<evidence type="ECO:0000256" key="3">
    <source>
        <dbReference type="SAM" id="Phobius"/>
    </source>
</evidence>
<comment type="subcellular location">
    <subcellularLocation>
        <location evidence="1">Cell surface</location>
    </subcellularLocation>
</comment>
<dbReference type="Proteomes" id="UP000075424">
    <property type="component" value="Unassembled WGS sequence"/>
</dbReference>
<proteinExistence type="predicted"/>
<accession>A0A150MJ66</accession>
<sequence>MAGSNFPLPSRQAGFTLIETLLAITLLSGVAIGLFYFFTNAMMHTSYNQGRTVAVNVARGVAVYFEKNADFSRLKEYMEDHQTPFLELTKDNCGNESLAALFFPGESGQLHTVCEAQFAPKINNVRYEASVYLVRYDKEAWDAFTSSSEFASLPAPLQARIRAETEKAAESNAGGYMIKLYTSVRWDERTNETAWVEGVITDETIR</sequence>
<evidence type="ECO:0000256" key="2">
    <source>
        <dbReference type="ARBA" id="ARBA00023287"/>
    </source>
</evidence>
<dbReference type="PATRIC" id="fig|1422.18.peg.500"/>
<dbReference type="Pfam" id="PF07963">
    <property type="entry name" value="N_methyl"/>
    <property type="match status" value="1"/>
</dbReference>
<keyword evidence="3" id="KW-0472">Membrane</keyword>
<dbReference type="EMBL" id="LQYV01000096">
    <property type="protein sequence ID" value="KYD24526.1"/>
    <property type="molecule type" value="Genomic_DNA"/>
</dbReference>